<keyword evidence="1" id="KW-0472">Membrane</keyword>
<feature type="transmembrane region" description="Helical" evidence="1">
    <location>
        <begin position="258"/>
        <end position="277"/>
    </location>
</feature>
<evidence type="ECO:0000313" key="2">
    <source>
        <dbReference type="EMBL" id="AHI23837.1"/>
    </source>
</evidence>
<evidence type="ECO:0000313" key="3">
    <source>
        <dbReference type="Proteomes" id="UP000019222"/>
    </source>
</evidence>
<accession>W5Y3M4</accession>
<feature type="transmembrane region" description="Helical" evidence="1">
    <location>
        <begin position="164"/>
        <end position="182"/>
    </location>
</feature>
<sequence length="283" mass="29994">MHSNLLAAFFALASALTIAWGTVVRHRIAEQAPADGSVHGSPIIAAASRPMWWAGTATALLGYALQVVALAFGTLLVVQPILVLSLMFTLPLSARYDGRRMATDELGWATALTVAVGVLVIMGDPLPGNPQPPMNRWLPALAVGVVTLGVLHLLSRRSDPNRRALLLGTITGGIYGYVAVLSKATVDVITHEGLLALATTWQGYSLAAGAILGTIVQQYAFNAGRLRNSLPAMTIIEPIFAFVLGYTVLGEKFQVSGWNWAIMALSLVVMILSTIALSSRRVG</sequence>
<dbReference type="Proteomes" id="UP000019222">
    <property type="component" value="Chromosome"/>
</dbReference>
<dbReference type="EMBL" id="CP004353">
    <property type="protein sequence ID" value="AHI23837.1"/>
    <property type="molecule type" value="Genomic_DNA"/>
</dbReference>
<proteinExistence type="predicted"/>
<name>W5Y3M4_9CORY</name>
<feature type="transmembrane region" description="Helical" evidence="1">
    <location>
        <begin position="228"/>
        <end position="246"/>
    </location>
</feature>
<reference evidence="2 3" key="1">
    <citation type="submission" date="2013-02" db="EMBL/GenBank/DDBJ databases">
        <title>The complete genome sequence of Corynebacterium vitaeruminis DSM 20294.</title>
        <authorList>
            <person name="Ruckert C."/>
            <person name="Albersmeier A."/>
            <person name="Kalinowski J."/>
        </authorList>
    </citation>
    <scope>NUCLEOTIDE SEQUENCE [LARGE SCALE GENOMIC DNA]</scope>
    <source>
        <strain evidence="3">ATCC 10234</strain>
    </source>
</reference>
<dbReference type="PANTHER" id="PTHR40761">
    <property type="entry name" value="CONSERVED INTEGRAL MEMBRANE ALANINE VALINE AND LEUCINE RICH PROTEIN-RELATED"/>
    <property type="match status" value="1"/>
</dbReference>
<gene>
    <name evidence="2" type="ORF">B843_12305</name>
</gene>
<dbReference type="AlphaFoldDB" id="W5Y3M4"/>
<protein>
    <recommendedName>
        <fullName evidence="4">Integral membrane protein</fullName>
    </recommendedName>
</protein>
<dbReference type="RefSeq" id="WP_025253815.1">
    <property type="nucleotide sequence ID" value="NZ_CP004353.1"/>
</dbReference>
<dbReference type="HOGENOM" id="CLU_070294_2_0_11"/>
<dbReference type="KEGG" id="cvt:B843_12305"/>
<keyword evidence="3" id="KW-1185">Reference proteome</keyword>
<evidence type="ECO:0000256" key="1">
    <source>
        <dbReference type="SAM" id="Phobius"/>
    </source>
</evidence>
<dbReference type="NCBIfam" id="NF038012">
    <property type="entry name" value="DMT_1"/>
    <property type="match status" value="1"/>
</dbReference>
<dbReference type="eggNOG" id="COG0697">
    <property type="taxonomic scope" value="Bacteria"/>
</dbReference>
<keyword evidence="1" id="KW-1133">Transmembrane helix</keyword>
<dbReference type="STRING" id="1224164.B843_12305"/>
<dbReference type="PANTHER" id="PTHR40761:SF1">
    <property type="entry name" value="CONSERVED INTEGRAL MEMBRANE ALANINE VALINE AND LEUCINE RICH PROTEIN-RELATED"/>
    <property type="match status" value="1"/>
</dbReference>
<keyword evidence="1" id="KW-0812">Transmembrane</keyword>
<organism evidence="2 3">
    <name type="scientific">Corynebacterium vitaeruminis DSM 20294</name>
    <dbReference type="NCBI Taxonomy" id="1224164"/>
    <lineage>
        <taxon>Bacteria</taxon>
        <taxon>Bacillati</taxon>
        <taxon>Actinomycetota</taxon>
        <taxon>Actinomycetes</taxon>
        <taxon>Mycobacteriales</taxon>
        <taxon>Corynebacteriaceae</taxon>
        <taxon>Corynebacterium</taxon>
    </lineage>
</organism>
<feature type="transmembrane region" description="Helical" evidence="1">
    <location>
        <begin position="106"/>
        <end position="125"/>
    </location>
</feature>
<feature type="transmembrane region" description="Helical" evidence="1">
    <location>
        <begin position="194"/>
        <end position="216"/>
    </location>
</feature>
<feature type="transmembrane region" description="Helical" evidence="1">
    <location>
        <begin position="137"/>
        <end position="155"/>
    </location>
</feature>
<dbReference type="PATRIC" id="fig|1224164.3.peg.2484"/>
<feature type="transmembrane region" description="Helical" evidence="1">
    <location>
        <begin position="60"/>
        <end position="86"/>
    </location>
</feature>
<evidence type="ECO:0008006" key="4">
    <source>
        <dbReference type="Google" id="ProtNLM"/>
    </source>
</evidence>